<proteinExistence type="inferred from homology"/>
<evidence type="ECO:0000256" key="7">
    <source>
        <dbReference type="PROSITE-ProRule" id="PRU00473"/>
    </source>
</evidence>
<keyword evidence="10" id="KW-0966">Cell projection</keyword>
<evidence type="ECO:0000313" key="11">
    <source>
        <dbReference type="Proteomes" id="UP001156641"/>
    </source>
</evidence>
<evidence type="ECO:0000259" key="9">
    <source>
        <dbReference type="PROSITE" id="PS51123"/>
    </source>
</evidence>
<evidence type="ECO:0000313" key="10">
    <source>
        <dbReference type="EMBL" id="GLR67513.1"/>
    </source>
</evidence>
<reference evidence="11" key="1">
    <citation type="journal article" date="2019" name="Int. J. Syst. Evol. Microbiol.">
        <title>The Global Catalogue of Microorganisms (GCM) 10K type strain sequencing project: providing services to taxonomists for standard genome sequencing and annotation.</title>
        <authorList>
            <consortium name="The Broad Institute Genomics Platform"/>
            <consortium name="The Broad Institute Genome Sequencing Center for Infectious Disease"/>
            <person name="Wu L."/>
            <person name="Ma J."/>
        </authorList>
    </citation>
    <scope>NUCLEOTIDE SEQUENCE [LARGE SCALE GENOMIC DNA]</scope>
    <source>
        <strain evidence="11">NBRC 112502</strain>
    </source>
</reference>
<evidence type="ECO:0000256" key="2">
    <source>
        <dbReference type="ARBA" id="ARBA00008914"/>
    </source>
</evidence>
<evidence type="ECO:0000256" key="6">
    <source>
        <dbReference type="ARBA" id="ARBA00023136"/>
    </source>
</evidence>
<dbReference type="SUPFAM" id="SSF103088">
    <property type="entry name" value="OmpA-like"/>
    <property type="match status" value="1"/>
</dbReference>
<protein>
    <submittedName>
        <fullName evidence="10">Flagellar motor protein MotD</fullName>
    </submittedName>
</protein>
<dbReference type="InterPro" id="IPR050330">
    <property type="entry name" value="Bact_OuterMem_StrucFunc"/>
</dbReference>
<dbReference type="CDD" id="cd07185">
    <property type="entry name" value="OmpA_C-like"/>
    <property type="match status" value="1"/>
</dbReference>
<feature type="transmembrane region" description="Helical" evidence="8">
    <location>
        <begin position="23"/>
        <end position="42"/>
    </location>
</feature>
<keyword evidence="5 8" id="KW-1133">Transmembrane helix</keyword>
<dbReference type="InterPro" id="IPR006665">
    <property type="entry name" value="OmpA-like"/>
</dbReference>
<evidence type="ECO:0000256" key="1">
    <source>
        <dbReference type="ARBA" id="ARBA00004162"/>
    </source>
</evidence>
<comment type="similarity">
    <text evidence="2">Belongs to the MotB family.</text>
</comment>
<evidence type="ECO:0000256" key="5">
    <source>
        <dbReference type="ARBA" id="ARBA00022989"/>
    </source>
</evidence>
<dbReference type="InterPro" id="IPR036737">
    <property type="entry name" value="OmpA-like_sf"/>
</dbReference>
<comment type="caution">
    <text evidence="10">The sequence shown here is derived from an EMBL/GenBank/DDBJ whole genome shotgun (WGS) entry which is preliminary data.</text>
</comment>
<dbReference type="InterPro" id="IPR025713">
    <property type="entry name" value="MotB-like_N_dom"/>
</dbReference>
<keyword evidence="11" id="KW-1185">Reference proteome</keyword>
<evidence type="ECO:0000256" key="4">
    <source>
        <dbReference type="ARBA" id="ARBA00022692"/>
    </source>
</evidence>
<dbReference type="EMBL" id="BSOS01000067">
    <property type="protein sequence ID" value="GLR67513.1"/>
    <property type="molecule type" value="Genomic_DNA"/>
</dbReference>
<keyword evidence="10" id="KW-0282">Flagellum</keyword>
<feature type="domain" description="OmpA-like" evidence="9">
    <location>
        <begin position="141"/>
        <end position="263"/>
    </location>
</feature>
<dbReference type="Pfam" id="PF00691">
    <property type="entry name" value="OmpA"/>
    <property type="match status" value="1"/>
</dbReference>
<dbReference type="Pfam" id="PF13677">
    <property type="entry name" value="MotB_plug"/>
    <property type="match status" value="1"/>
</dbReference>
<dbReference type="RefSeq" id="WP_284258249.1">
    <property type="nucleotide sequence ID" value="NZ_BSOS01000067.1"/>
</dbReference>
<dbReference type="Gene3D" id="3.30.1330.60">
    <property type="entry name" value="OmpA-like domain"/>
    <property type="match status" value="1"/>
</dbReference>
<dbReference type="PANTHER" id="PTHR30329">
    <property type="entry name" value="STATOR ELEMENT OF FLAGELLAR MOTOR COMPLEX"/>
    <property type="match status" value="1"/>
</dbReference>
<keyword evidence="4 8" id="KW-0812">Transmembrane</keyword>
<dbReference type="PANTHER" id="PTHR30329:SF21">
    <property type="entry name" value="LIPOPROTEIN YIAD-RELATED"/>
    <property type="match status" value="1"/>
</dbReference>
<keyword evidence="10" id="KW-0969">Cilium</keyword>
<keyword evidence="3" id="KW-1003">Cell membrane</keyword>
<organism evidence="10 11">
    <name type="scientific">Acidocella aquatica</name>
    <dbReference type="NCBI Taxonomy" id="1922313"/>
    <lineage>
        <taxon>Bacteria</taxon>
        <taxon>Pseudomonadati</taxon>
        <taxon>Pseudomonadota</taxon>
        <taxon>Alphaproteobacteria</taxon>
        <taxon>Acetobacterales</taxon>
        <taxon>Acidocellaceae</taxon>
        <taxon>Acidocella</taxon>
    </lineage>
</organism>
<evidence type="ECO:0000256" key="8">
    <source>
        <dbReference type="SAM" id="Phobius"/>
    </source>
</evidence>
<comment type="subcellular location">
    <subcellularLocation>
        <location evidence="1">Cell membrane</location>
        <topology evidence="1">Single-pass membrane protein</topology>
    </subcellularLocation>
</comment>
<evidence type="ECO:0000256" key="3">
    <source>
        <dbReference type="ARBA" id="ARBA00022475"/>
    </source>
</evidence>
<keyword evidence="6 7" id="KW-0472">Membrane</keyword>
<dbReference type="Proteomes" id="UP001156641">
    <property type="component" value="Unassembled WGS sequence"/>
</dbReference>
<sequence>MSHAATPGPGKKPEKPPNHERWVISYADLLTLLLATFVVLYASSSRNKFKEQEVAASFVTAFHGTPPSVVHNSGASRGILQNHTSPIPKPPGSPQANAKIPKEMVHQLAAEILSLKQLQLKLTALLQPLVDKHEVSIQSQPLTLTIQLDASVLFASGDATLKPAAITLLNQVGAGLKVMPPPFTIVVQGYTDDKPIATAQFPSNWSLSAERAVSVVELFVSNGVSGSQLAAQGFGEFAPIAPNTDEIGRAQNRRVVVVVHAPDPAAQADTKTEK</sequence>
<dbReference type="PROSITE" id="PS51123">
    <property type="entry name" value="OMPA_2"/>
    <property type="match status" value="1"/>
</dbReference>
<gene>
    <name evidence="10" type="primary">motB</name>
    <name evidence="10" type="ORF">GCM10010909_21940</name>
</gene>
<accession>A0ABQ6A886</accession>
<name>A0ABQ6A886_9PROT</name>